<proteinExistence type="predicted"/>
<sequence length="231" mass="26297">MLVPSQLRDRTSRCGASCLHRTHSLQSALRLSLLTLLEFTPWLVGCVIIYYVYCWWGIGSSFSVFLLIMGAHAIMRFLRTRGALPHCSRNLRDRDRYVVTVLEEPEEGEEEEEEQEEVEPAASALQTEEEDEKPPSYEAALVDPPPYDLHNHLTPTQPRSQGVGGSGEPSQQQHQQQQQQHQHFLEVPRRILGPKKTTKTNDDEDDNNDDGEQDSFLPSYHEAIKLSLCSD</sequence>
<reference evidence="3" key="1">
    <citation type="submission" date="2023-11" db="EMBL/GenBank/DDBJ databases">
        <title>Genome assemblies of two species of porcelain crab, Petrolisthes cinctipes and Petrolisthes manimaculis (Anomura: Porcellanidae).</title>
        <authorList>
            <person name="Angst P."/>
        </authorList>
    </citation>
    <scope>NUCLEOTIDE SEQUENCE</scope>
    <source>
        <strain evidence="3">PB745_02</strain>
        <tissue evidence="3">Gill</tissue>
    </source>
</reference>
<evidence type="ECO:0000256" key="1">
    <source>
        <dbReference type="SAM" id="MobiDB-lite"/>
    </source>
</evidence>
<dbReference type="Proteomes" id="UP001292094">
    <property type="component" value="Unassembled WGS sequence"/>
</dbReference>
<accession>A0AAE1PC91</accession>
<comment type="caution">
    <text evidence="3">The sequence shown here is derived from an EMBL/GenBank/DDBJ whole genome shotgun (WGS) entry which is preliminary data.</text>
</comment>
<dbReference type="AlphaFoldDB" id="A0AAE1PC91"/>
<feature type="compositionally biased region" description="Low complexity" evidence="1">
    <location>
        <begin position="171"/>
        <end position="182"/>
    </location>
</feature>
<evidence type="ECO:0000313" key="4">
    <source>
        <dbReference type="Proteomes" id="UP001292094"/>
    </source>
</evidence>
<feature type="compositionally biased region" description="Acidic residues" evidence="1">
    <location>
        <begin position="103"/>
        <end position="119"/>
    </location>
</feature>
<evidence type="ECO:0000313" key="3">
    <source>
        <dbReference type="EMBL" id="KAK4304537.1"/>
    </source>
</evidence>
<gene>
    <name evidence="3" type="ORF">Pmani_023514</name>
</gene>
<feature type="compositionally biased region" description="Acidic residues" evidence="1">
    <location>
        <begin position="202"/>
        <end position="213"/>
    </location>
</feature>
<name>A0AAE1PC91_9EUCA</name>
<evidence type="ECO:0000256" key="2">
    <source>
        <dbReference type="SAM" id="Phobius"/>
    </source>
</evidence>
<protein>
    <submittedName>
        <fullName evidence="3">Uncharacterized protein</fullName>
    </submittedName>
</protein>
<dbReference type="EMBL" id="JAWZYT010002411">
    <property type="protein sequence ID" value="KAK4304537.1"/>
    <property type="molecule type" value="Genomic_DNA"/>
</dbReference>
<organism evidence="3 4">
    <name type="scientific">Petrolisthes manimaculis</name>
    <dbReference type="NCBI Taxonomy" id="1843537"/>
    <lineage>
        <taxon>Eukaryota</taxon>
        <taxon>Metazoa</taxon>
        <taxon>Ecdysozoa</taxon>
        <taxon>Arthropoda</taxon>
        <taxon>Crustacea</taxon>
        <taxon>Multicrustacea</taxon>
        <taxon>Malacostraca</taxon>
        <taxon>Eumalacostraca</taxon>
        <taxon>Eucarida</taxon>
        <taxon>Decapoda</taxon>
        <taxon>Pleocyemata</taxon>
        <taxon>Anomura</taxon>
        <taxon>Galatheoidea</taxon>
        <taxon>Porcellanidae</taxon>
        <taxon>Petrolisthes</taxon>
    </lineage>
</organism>
<keyword evidence="2" id="KW-1133">Transmembrane helix</keyword>
<keyword evidence="4" id="KW-1185">Reference proteome</keyword>
<feature type="region of interest" description="Disordered" evidence="1">
    <location>
        <begin position="103"/>
        <end position="231"/>
    </location>
</feature>
<keyword evidence="2" id="KW-0812">Transmembrane</keyword>
<feature type="transmembrane region" description="Helical" evidence="2">
    <location>
        <begin position="58"/>
        <end position="78"/>
    </location>
</feature>
<keyword evidence="2" id="KW-0472">Membrane</keyword>